<dbReference type="InterPro" id="IPR036864">
    <property type="entry name" value="Zn2-C6_fun-type_DNA-bd_sf"/>
</dbReference>
<feature type="region of interest" description="Disordered" evidence="1">
    <location>
        <begin position="75"/>
        <end position="121"/>
    </location>
</feature>
<dbReference type="PROSITE" id="PS00463">
    <property type="entry name" value="ZN2_CY6_FUNGAL_1"/>
    <property type="match status" value="1"/>
</dbReference>
<organism evidence="3">
    <name type="scientific">Chrysotila carterae</name>
    <name type="common">Marine alga</name>
    <name type="synonym">Syracosphaera carterae</name>
    <dbReference type="NCBI Taxonomy" id="13221"/>
    <lineage>
        <taxon>Eukaryota</taxon>
        <taxon>Haptista</taxon>
        <taxon>Haptophyta</taxon>
        <taxon>Prymnesiophyceae</taxon>
        <taxon>Isochrysidales</taxon>
        <taxon>Isochrysidaceae</taxon>
        <taxon>Chrysotila</taxon>
    </lineage>
</organism>
<accession>A0A7S4C1P6</accession>
<protein>
    <recommendedName>
        <fullName evidence="2">Zn(2)-C6 fungal-type domain-containing protein</fullName>
    </recommendedName>
</protein>
<feature type="compositionally biased region" description="Polar residues" evidence="1">
    <location>
        <begin position="88"/>
        <end position="105"/>
    </location>
</feature>
<sequence>MPYPEPVVPNTVIEDSTPITEVSAVLITEVSAKKDYKIPNPHLLEQNVFSQEDKELYDDKMKTIAKAVELHSNQAIEDDVNSSRGDRTTSTVSIDSDSLPASRSPTVDDSQSDEASVAAAAPKSAKQRAACQLCHMRKVRCERVLGQSACKQCAARKQECVEGKRRVGGRSPWSTRTFLPPHFQFSSSYLPQALPGFATGEFANGIVPESFMPRNKWQAITKANVERLTNENILRKRSAVEMKTFFGLGSMMSSGDRRVMQRNDRCHQYPHANGVSSGVWPSCHLSQPEPGSFHSLPAALPHRNSHYMPRSVPAPTVETDYFIGHLASAQSQGAPSTHTLPDSAVDMRRCASNQCDATPTLMMNAPFASRSASAPAAFNASAMEHVNMPPNQQQLSQSAPGRGMTDTSRGSQWGNVCAMPFAHHSPAQAPWPSNAANTLMPFMQMQPPPQGQHSRAFDCSCGMAPSDMSQPLHPLQPGGGQQLHGMGPAMGSIAGMGMGSAMGSEMGPRMGLGMGSIVGQGMGPFQGQNTGLPIGSATGTAMGDGFGACRGPNFSCFPQPSGMVGGCSMSMVSAVQQSDPGCGQCGMYPAAHPHQASVSASMQSWGEFGPSLQHPAPRMLEQGPTHQPVMPMQ</sequence>
<feature type="domain" description="Zn(2)-C6 fungal-type" evidence="2">
    <location>
        <begin position="130"/>
        <end position="162"/>
    </location>
</feature>
<evidence type="ECO:0000259" key="2">
    <source>
        <dbReference type="PROSITE" id="PS50048"/>
    </source>
</evidence>
<dbReference type="SUPFAM" id="SSF57701">
    <property type="entry name" value="Zn2/Cys6 DNA-binding domain"/>
    <property type="match status" value="1"/>
</dbReference>
<name>A0A7S4C1P6_CHRCT</name>
<dbReference type="EMBL" id="HBIZ01058911">
    <property type="protein sequence ID" value="CAE0784237.1"/>
    <property type="molecule type" value="Transcribed_RNA"/>
</dbReference>
<dbReference type="SMART" id="SM00066">
    <property type="entry name" value="GAL4"/>
    <property type="match status" value="1"/>
</dbReference>
<dbReference type="GO" id="GO:0008270">
    <property type="term" value="F:zinc ion binding"/>
    <property type="evidence" value="ECO:0007669"/>
    <property type="project" value="InterPro"/>
</dbReference>
<dbReference type="PROSITE" id="PS50048">
    <property type="entry name" value="ZN2_CY6_FUNGAL_2"/>
    <property type="match status" value="1"/>
</dbReference>
<dbReference type="CDD" id="cd00067">
    <property type="entry name" value="GAL4"/>
    <property type="match status" value="1"/>
</dbReference>
<proteinExistence type="predicted"/>
<dbReference type="AlphaFoldDB" id="A0A7S4C1P6"/>
<evidence type="ECO:0000256" key="1">
    <source>
        <dbReference type="SAM" id="MobiDB-lite"/>
    </source>
</evidence>
<gene>
    <name evidence="3" type="ORF">PCAR00345_LOCUS36942</name>
</gene>
<reference evidence="3" key="1">
    <citation type="submission" date="2021-01" db="EMBL/GenBank/DDBJ databases">
        <authorList>
            <person name="Corre E."/>
            <person name="Pelletier E."/>
            <person name="Niang G."/>
            <person name="Scheremetjew M."/>
            <person name="Finn R."/>
            <person name="Kale V."/>
            <person name="Holt S."/>
            <person name="Cochrane G."/>
            <person name="Meng A."/>
            <person name="Brown T."/>
            <person name="Cohen L."/>
        </authorList>
    </citation>
    <scope>NUCLEOTIDE SEQUENCE</scope>
    <source>
        <strain evidence="3">CCMP645</strain>
    </source>
</reference>
<evidence type="ECO:0000313" key="3">
    <source>
        <dbReference type="EMBL" id="CAE0784237.1"/>
    </source>
</evidence>
<dbReference type="InterPro" id="IPR001138">
    <property type="entry name" value="Zn2Cys6_DnaBD"/>
</dbReference>
<dbReference type="GO" id="GO:0000981">
    <property type="term" value="F:DNA-binding transcription factor activity, RNA polymerase II-specific"/>
    <property type="evidence" value="ECO:0007669"/>
    <property type="project" value="InterPro"/>
</dbReference>
<feature type="compositionally biased region" description="Low complexity" evidence="1">
    <location>
        <begin position="107"/>
        <end position="121"/>
    </location>
</feature>